<name>A0A2T1AF75_TRISK</name>
<proteinExistence type="predicted"/>
<keyword evidence="1" id="KW-0812">Transmembrane</keyword>
<organism evidence="2 3">
    <name type="scientific">Tritonibacter scottomollicae</name>
    <name type="common">Epibacterium scottomollicae</name>
    <dbReference type="NCBI Taxonomy" id="483013"/>
    <lineage>
        <taxon>Bacteria</taxon>
        <taxon>Pseudomonadati</taxon>
        <taxon>Pseudomonadota</taxon>
        <taxon>Alphaproteobacteria</taxon>
        <taxon>Rhodobacterales</taxon>
        <taxon>Paracoccaceae</taxon>
        <taxon>Tritonibacter</taxon>
    </lineage>
</organism>
<evidence type="ECO:0000256" key="1">
    <source>
        <dbReference type="SAM" id="Phobius"/>
    </source>
</evidence>
<dbReference type="Proteomes" id="UP000237718">
    <property type="component" value="Unassembled WGS sequence"/>
</dbReference>
<gene>
    <name evidence="2" type="ORF">CLV89_10792</name>
</gene>
<reference evidence="2 3" key="1">
    <citation type="submission" date="2018-03" db="EMBL/GenBank/DDBJ databases">
        <title>Genomic Encyclopedia of Archaeal and Bacterial Type Strains, Phase II (KMG-II): from individual species to whole genera.</title>
        <authorList>
            <person name="Goeker M."/>
        </authorList>
    </citation>
    <scope>NUCLEOTIDE SEQUENCE [LARGE SCALE GENOMIC DNA]</scope>
    <source>
        <strain evidence="2 3">DSM 25328</strain>
    </source>
</reference>
<protein>
    <submittedName>
        <fullName evidence="2">Uncharacterized protein</fullName>
    </submittedName>
</protein>
<dbReference type="AlphaFoldDB" id="A0A2T1AF75"/>
<evidence type="ECO:0000313" key="3">
    <source>
        <dbReference type="Proteomes" id="UP000237718"/>
    </source>
</evidence>
<accession>A0A2T1AF75</accession>
<comment type="caution">
    <text evidence="2">The sequence shown here is derived from an EMBL/GenBank/DDBJ whole genome shotgun (WGS) entry which is preliminary data.</text>
</comment>
<sequence>MQTLQQSCAGLGLLARLNADRVLFIGAISAAMAVGTWIASVF</sequence>
<dbReference type="EMBL" id="PVUF01000007">
    <property type="protein sequence ID" value="PRZ47245.1"/>
    <property type="molecule type" value="Genomic_DNA"/>
</dbReference>
<evidence type="ECO:0000313" key="2">
    <source>
        <dbReference type="EMBL" id="PRZ47245.1"/>
    </source>
</evidence>
<keyword evidence="1" id="KW-1133">Transmembrane helix</keyword>
<feature type="transmembrane region" description="Helical" evidence="1">
    <location>
        <begin position="21"/>
        <end position="39"/>
    </location>
</feature>
<keyword evidence="1" id="KW-0472">Membrane</keyword>
<dbReference type="RefSeq" id="WP_279327910.1">
    <property type="nucleotide sequence ID" value="NZ_PVUF01000007.1"/>
</dbReference>